<dbReference type="AlphaFoldDB" id="A0AAX4I8L8"/>
<keyword evidence="6" id="KW-1185">Reference proteome</keyword>
<feature type="domain" description="Alginate lyase" evidence="4">
    <location>
        <begin position="93"/>
        <end position="241"/>
    </location>
</feature>
<dbReference type="Proteomes" id="UP001322277">
    <property type="component" value="Chromosome 3"/>
</dbReference>
<evidence type="ECO:0000256" key="3">
    <source>
        <dbReference type="SAM" id="SignalP"/>
    </source>
</evidence>
<dbReference type="Gene3D" id="1.50.10.100">
    <property type="entry name" value="Chondroitin AC/alginate lyase"/>
    <property type="match status" value="1"/>
</dbReference>
<protein>
    <submittedName>
        <fullName evidence="5">Alginate lyase domain-containing protein</fullName>
    </submittedName>
</protein>
<feature type="signal peptide" evidence="3">
    <location>
        <begin position="1"/>
        <end position="25"/>
    </location>
</feature>
<dbReference type="SUPFAM" id="SSF48230">
    <property type="entry name" value="Chondroitin AC/alginate lyase"/>
    <property type="match status" value="1"/>
</dbReference>
<dbReference type="GeneID" id="87940775"/>
<evidence type="ECO:0000259" key="4">
    <source>
        <dbReference type="Pfam" id="PF05426"/>
    </source>
</evidence>
<keyword evidence="2 5" id="KW-0456">Lyase</keyword>
<keyword evidence="1 3" id="KW-0732">Signal</keyword>
<proteinExistence type="predicted"/>
<evidence type="ECO:0000313" key="5">
    <source>
        <dbReference type="EMBL" id="WQF79258.1"/>
    </source>
</evidence>
<gene>
    <name evidence="5" type="ORF">CDEST_04272</name>
</gene>
<sequence length="408" mass="44768">MKLSVFYGHLFALLGPLLFVSQASAKCSTFKHPGLLHTTEDFNRITGFLDANKEPWTTGLDKLAARANAGYTPSPKEVVCRGGPGRECIPQNYASLFRDAAAAYTNAVYWRLTGDEAHANASARILDAWSGTIQRIHGPSDRYLASGIYGYQLANAAEILRGWAAWDGLPAVIEMLESVFYPMNHDFLVNHNGAVIEHYWANWDLANMCTMQAIGILSDNRTMYNEAVDYFKHGAGNGAIEKAVWKLHTEPGTNKTLGQGQEAGRDQGHSLLDFALLGVFAQQSYNQGDDLFSYLNNRVLAGKTHPTTSSEYVAKYNLGHDVPFANFTNSHGTATAISAAGRGELRPMWELLYAHYGVIKGLNASWTEEMRDYTVKEARGLEGGGGDYGPNSGGYDQLGFGTLLYRLE</sequence>
<dbReference type="GO" id="GO:0016829">
    <property type="term" value="F:lyase activity"/>
    <property type="evidence" value="ECO:0007669"/>
    <property type="project" value="UniProtKB-KW"/>
</dbReference>
<reference evidence="6" key="1">
    <citation type="journal article" date="2023" name="bioRxiv">
        <title>Complete genome of the Medicago anthracnose fungus, Colletotrichum destructivum, reveals a mini-chromosome-like region within a core chromosome.</title>
        <authorList>
            <person name="Lapalu N."/>
            <person name="Simon A."/>
            <person name="Lu A."/>
            <person name="Plaumann P.-L."/>
            <person name="Amselem J."/>
            <person name="Pigne S."/>
            <person name="Auger A."/>
            <person name="Koch C."/>
            <person name="Dallery J.-F."/>
            <person name="O'Connell R.J."/>
        </authorList>
    </citation>
    <scope>NUCLEOTIDE SEQUENCE [LARGE SCALE GENOMIC DNA]</scope>
    <source>
        <strain evidence="6">CBS 520.97</strain>
    </source>
</reference>
<dbReference type="GO" id="GO:0042597">
    <property type="term" value="C:periplasmic space"/>
    <property type="evidence" value="ECO:0007669"/>
    <property type="project" value="InterPro"/>
</dbReference>
<evidence type="ECO:0000313" key="6">
    <source>
        <dbReference type="Proteomes" id="UP001322277"/>
    </source>
</evidence>
<organism evidence="5 6">
    <name type="scientific">Colletotrichum destructivum</name>
    <dbReference type="NCBI Taxonomy" id="34406"/>
    <lineage>
        <taxon>Eukaryota</taxon>
        <taxon>Fungi</taxon>
        <taxon>Dikarya</taxon>
        <taxon>Ascomycota</taxon>
        <taxon>Pezizomycotina</taxon>
        <taxon>Sordariomycetes</taxon>
        <taxon>Hypocreomycetidae</taxon>
        <taxon>Glomerellales</taxon>
        <taxon>Glomerellaceae</taxon>
        <taxon>Colletotrichum</taxon>
        <taxon>Colletotrichum destructivum species complex</taxon>
    </lineage>
</organism>
<dbReference type="KEGG" id="cdet:87940775"/>
<dbReference type="EMBL" id="CP137307">
    <property type="protein sequence ID" value="WQF79258.1"/>
    <property type="molecule type" value="Genomic_DNA"/>
</dbReference>
<evidence type="ECO:0000256" key="2">
    <source>
        <dbReference type="ARBA" id="ARBA00023239"/>
    </source>
</evidence>
<feature type="chain" id="PRO_5043545225" evidence="3">
    <location>
        <begin position="26"/>
        <end position="408"/>
    </location>
</feature>
<dbReference type="InterPro" id="IPR008397">
    <property type="entry name" value="Alginate_lyase_dom"/>
</dbReference>
<accession>A0AAX4I8L8</accession>
<evidence type="ECO:0000256" key="1">
    <source>
        <dbReference type="ARBA" id="ARBA00022729"/>
    </source>
</evidence>
<dbReference type="InterPro" id="IPR008929">
    <property type="entry name" value="Chondroitin_lyas"/>
</dbReference>
<dbReference type="RefSeq" id="XP_062776482.1">
    <property type="nucleotide sequence ID" value="XM_062920431.1"/>
</dbReference>
<dbReference type="Pfam" id="PF05426">
    <property type="entry name" value="Alginate_lyase"/>
    <property type="match status" value="1"/>
</dbReference>
<name>A0AAX4I8L8_9PEZI</name>